<evidence type="ECO:0000256" key="2">
    <source>
        <dbReference type="SAM" id="SignalP"/>
    </source>
</evidence>
<dbReference type="AlphaFoldDB" id="A0A261Y5T7"/>
<dbReference type="PANTHER" id="PTHR47797:SF3">
    <property type="entry name" value="CYTOCHROME B561 DOMAIN-CONTAINING PROTEIN"/>
    <property type="match status" value="1"/>
</dbReference>
<sequence>MRRLQAVIAFLAFLQVVHGQADGGEDLKLYHLRVLIAHASLMAFVWLFAVPFGVIIARYSPRWDHGWFPKHMGGMIVAAAVPLIIAFALGVRLVGHAEFTDPHHIIGLTVFVGFWVQGKEYTVFTFNACMLNSVFSIDRYFESYRQP</sequence>
<proteinExistence type="predicted"/>
<dbReference type="OrthoDB" id="19261at2759"/>
<dbReference type="EMBL" id="MVBO01000008">
    <property type="protein sequence ID" value="OZJ05938.1"/>
    <property type="molecule type" value="Genomic_DNA"/>
</dbReference>
<organism evidence="3 4">
    <name type="scientific">Bifiguratus adelaidae</name>
    <dbReference type="NCBI Taxonomy" id="1938954"/>
    <lineage>
        <taxon>Eukaryota</taxon>
        <taxon>Fungi</taxon>
        <taxon>Fungi incertae sedis</taxon>
        <taxon>Mucoromycota</taxon>
        <taxon>Mucoromycotina</taxon>
        <taxon>Endogonomycetes</taxon>
        <taxon>Endogonales</taxon>
        <taxon>Endogonales incertae sedis</taxon>
        <taxon>Bifiguratus</taxon>
    </lineage>
</organism>
<protein>
    <recommendedName>
        <fullName evidence="5">Cytochrome b561 domain-containing protein</fullName>
    </recommendedName>
</protein>
<reference evidence="3 4" key="1">
    <citation type="journal article" date="2017" name="Mycologia">
        <title>Bifiguratus adelaidae, gen. et sp. nov., a new member of Mucoromycotina in endophytic and soil-dwelling habitats.</title>
        <authorList>
            <person name="Torres-Cruz T.J."/>
            <person name="Billingsley Tobias T.L."/>
            <person name="Almatruk M."/>
            <person name="Hesse C."/>
            <person name="Kuske C.R."/>
            <person name="Desiro A."/>
            <person name="Benucci G.M."/>
            <person name="Bonito G."/>
            <person name="Stajich J.E."/>
            <person name="Dunlap C."/>
            <person name="Arnold A.E."/>
            <person name="Porras-Alfaro A."/>
        </authorList>
    </citation>
    <scope>NUCLEOTIDE SEQUENCE [LARGE SCALE GENOMIC DNA]</scope>
    <source>
        <strain evidence="3 4">AZ0501</strain>
    </source>
</reference>
<dbReference type="PANTHER" id="PTHR47797">
    <property type="entry name" value="DEHYDROGENASE, PUTATIVE (AFU_ORTHOLOGUE AFUA_8G05805)-RELATED"/>
    <property type="match status" value="1"/>
</dbReference>
<keyword evidence="2" id="KW-0732">Signal</keyword>
<evidence type="ECO:0000313" key="4">
    <source>
        <dbReference type="Proteomes" id="UP000242875"/>
    </source>
</evidence>
<evidence type="ECO:0008006" key="5">
    <source>
        <dbReference type="Google" id="ProtNLM"/>
    </source>
</evidence>
<dbReference type="Proteomes" id="UP000242875">
    <property type="component" value="Unassembled WGS sequence"/>
</dbReference>
<evidence type="ECO:0000313" key="3">
    <source>
        <dbReference type="EMBL" id="OZJ05938.1"/>
    </source>
</evidence>
<accession>A0A261Y5T7</accession>
<comment type="caution">
    <text evidence="3">The sequence shown here is derived from an EMBL/GenBank/DDBJ whole genome shotgun (WGS) entry which is preliminary data.</text>
</comment>
<name>A0A261Y5T7_9FUNG</name>
<feature type="transmembrane region" description="Helical" evidence="1">
    <location>
        <begin position="35"/>
        <end position="60"/>
    </location>
</feature>
<dbReference type="CDD" id="cd08760">
    <property type="entry name" value="Cyt_b561_FRRS1_like"/>
    <property type="match status" value="1"/>
</dbReference>
<feature type="signal peptide" evidence="2">
    <location>
        <begin position="1"/>
        <end position="19"/>
    </location>
</feature>
<gene>
    <name evidence="3" type="ORF">BZG36_01249</name>
</gene>
<keyword evidence="4" id="KW-1185">Reference proteome</keyword>
<keyword evidence="1" id="KW-0472">Membrane</keyword>
<keyword evidence="1" id="KW-0812">Transmembrane</keyword>
<feature type="transmembrane region" description="Helical" evidence="1">
    <location>
        <begin position="72"/>
        <end position="94"/>
    </location>
</feature>
<keyword evidence="1" id="KW-1133">Transmembrane helix</keyword>
<feature type="chain" id="PRO_5012289018" description="Cytochrome b561 domain-containing protein" evidence="2">
    <location>
        <begin position="20"/>
        <end position="147"/>
    </location>
</feature>
<dbReference type="Gene3D" id="1.20.120.1770">
    <property type="match status" value="1"/>
</dbReference>
<evidence type="ECO:0000256" key="1">
    <source>
        <dbReference type="SAM" id="Phobius"/>
    </source>
</evidence>